<dbReference type="PRINTS" id="PR01506">
    <property type="entry name" value="TATBPROTEIN"/>
</dbReference>
<keyword evidence="4 10" id="KW-0812">Transmembrane</keyword>
<accession>Q30PZ9</accession>
<evidence type="ECO:0000313" key="11">
    <source>
        <dbReference type="EMBL" id="ABB44932.1"/>
    </source>
</evidence>
<dbReference type="GO" id="GO:0016020">
    <property type="term" value="C:membrane"/>
    <property type="evidence" value="ECO:0007669"/>
    <property type="project" value="UniProtKB-SubCell"/>
</dbReference>
<dbReference type="Proteomes" id="UP000002714">
    <property type="component" value="Chromosome"/>
</dbReference>
<evidence type="ECO:0000256" key="3">
    <source>
        <dbReference type="ARBA" id="ARBA00022475"/>
    </source>
</evidence>
<gene>
    <name evidence="11" type="ordered locus">Suden_1655</name>
</gene>
<comment type="subcellular location">
    <subcellularLocation>
        <location evidence="1">Membrane</location>
        <topology evidence="1">Single-pass membrane protein</topology>
    </subcellularLocation>
</comment>
<keyword evidence="8 10" id="KW-0472">Membrane</keyword>
<dbReference type="OrthoDB" id="5373084at2"/>
<name>Q30PZ9_SULDN</name>
<dbReference type="RefSeq" id="WP_011373273.1">
    <property type="nucleotide sequence ID" value="NC_007575.1"/>
</dbReference>
<evidence type="ECO:0000256" key="7">
    <source>
        <dbReference type="ARBA" id="ARBA00023010"/>
    </source>
</evidence>
<keyword evidence="3" id="KW-1003">Cell membrane</keyword>
<evidence type="ECO:0000256" key="1">
    <source>
        <dbReference type="ARBA" id="ARBA00004167"/>
    </source>
</evidence>
<evidence type="ECO:0000256" key="2">
    <source>
        <dbReference type="ARBA" id="ARBA00022448"/>
    </source>
</evidence>
<organism evidence="11 12">
    <name type="scientific">Sulfurimonas denitrificans (strain ATCC 33889 / DSM 1251)</name>
    <name type="common">Thiomicrospira denitrificans (strain ATCC 33889 / DSM 1251)</name>
    <dbReference type="NCBI Taxonomy" id="326298"/>
    <lineage>
        <taxon>Bacteria</taxon>
        <taxon>Pseudomonadati</taxon>
        <taxon>Campylobacterota</taxon>
        <taxon>Epsilonproteobacteria</taxon>
        <taxon>Campylobacterales</taxon>
        <taxon>Sulfurimonadaceae</taxon>
        <taxon>Sulfurimonas</taxon>
    </lineage>
</organism>
<dbReference type="HOGENOM" id="CLU_086034_0_4_7"/>
<dbReference type="NCBIfam" id="TIGR01410">
    <property type="entry name" value="tatB"/>
    <property type="match status" value="1"/>
</dbReference>
<dbReference type="InterPro" id="IPR003369">
    <property type="entry name" value="TatA/B/E"/>
</dbReference>
<evidence type="ECO:0000256" key="5">
    <source>
        <dbReference type="ARBA" id="ARBA00022927"/>
    </source>
</evidence>
<feature type="compositionally biased region" description="Basic and acidic residues" evidence="9">
    <location>
        <begin position="132"/>
        <end position="141"/>
    </location>
</feature>
<proteinExistence type="predicted"/>
<dbReference type="Pfam" id="PF02416">
    <property type="entry name" value="TatA_B_E"/>
    <property type="match status" value="1"/>
</dbReference>
<dbReference type="eggNOG" id="COG1826">
    <property type="taxonomic scope" value="Bacteria"/>
</dbReference>
<sequence>MFGMGFTEIIIIAIIAILFLGPDKLPEAMVQIAKFFKSTKDTINSMKTTIEEEMNVKSMKDEALAYKKELLDAGNQVKSATDIKQMAAKLTTFEDETFGDIFDAPKNENTLKAENTPETVTLAKKKSTQSTDKLEEDSKNV</sequence>
<keyword evidence="5" id="KW-0653">Protein transport</keyword>
<feature type="transmembrane region" description="Helical" evidence="10">
    <location>
        <begin position="6"/>
        <end position="22"/>
    </location>
</feature>
<dbReference type="Gene3D" id="1.20.5.3310">
    <property type="match status" value="1"/>
</dbReference>
<feature type="region of interest" description="Disordered" evidence="9">
    <location>
        <begin position="108"/>
        <end position="141"/>
    </location>
</feature>
<evidence type="ECO:0000256" key="8">
    <source>
        <dbReference type="ARBA" id="ARBA00023136"/>
    </source>
</evidence>
<dbReference type="GO" id="GO:0043953">
    <property type="term" value="P:protein transport by the Tat complex"/>
    <property type="evidence" value="ECO:0007669"/>
    <property type="project" value="InterPro"/>
</dbReference>
<evidence type="ECO:0000313" key="12">
    <source>
        <dbReference type="Proteomes" id="UP000002714"/>
    </source>
</evidence>
<evidence type="ECO:0000256" key="4">
    <source>
        <dbReference type="ARBA" id="ARBA00022692"/>
    </source>
</evidence>
<dbReference type="GO" id="GO:0008320">
    <property type="term" value="F:protein transmembrane transporter activity"/>
    <property type="evidence" value="ECO:0007669"/>
    <property type="project" value="InterPro"/>
</dbReference>
<evidence type="ECO:0000256" key="9">
    <source>
        <dbReference type="SAM" id="MobiDB-lite"/>
    </source>
</evidence>
<keyword evidence="2" id="KW-0813">Transport</keyword>
<dbReference type="PANTHER" id="PTHR33162">
    <property type="entry name" value="SEC-INDEPENDENT PROTEIN TRANSLOCASE PROTEIN TATA, CHLOROPLASTIC"/>
    <property type="match status" value="1"/>
</dbReference>
<dbReference type="AlphaFoldDB" id="Q30PZ9"/>
<reference evidence="11 12" key="1">
    <citation type="journal article" date="2008" name="Appl. Environ. Microbiol.">
        <title>Genome of the epsilonproteobacterial chemolithoautotroph Sulfurimonas denitrificans.</title>
        <authorList>
            <person name="Sievert S.M."/>
            <person name="Scott K.M."/>
            <person name="Klotz M.G."/>
            <person name="Chain P.S.G."/>
            <person name="Hauser L.J."/>
            <person name="Hemp J."/>
            <person name="Huegler M."/>
            <person name="Land M."/>
            <person name="Lapidus A."/>
            <person name="Larimer F.W."/>
            <person name="Lucas S."/>
            <person name="Malfatti S.A."/>
            <person name="Meyer F."/>
            <person name="Paulsen I.T."/>
            <person name="Ren Q."/>
            <person name="Simon J."/>
            <person name="Bailey K."/>
            <person name="Diaz E."/>
            <person name="Fitzpatrick K.A."/>
            <person name="Glover B."/>
            <person name="Gwatney N."/>
            <person name="Korajkic A."/>
            <person name="Long A."/>
            <person name="Mobberley J.M."/>
            <person name="Pantry S.N."/>
            <person name="Pazder G."/>
            <person name="Peterson S."/>
            <person name="Quintanilla J.D."/>
            <person name="Sprinkle R."/>
            <person name="Stephens J."/>
            <person name="Thomas P."/>
            <person name="Vaughn R."/>
            <person name="Weber M.J."/>
            <person name="Wooten L.L."/>
        </authorList>
    </citation>
    <scope>NUCLEOTIDE SEQUENCE [LARGE SCALE GENOMIC DNA]</scope>
    <source>
        <strain evidence="12">ATCC 33889 / DSM 1251</strain>
    </source>
</reference>
<dbReference type="PANTHER" id="PTHR33162:SF1">
    <property type="entry name" value="SEC-INDEPENDENT PROTEIN TRANSLOCASE PROTEIN TATA, CHLOROPLASTIC"/>
    <property type="match status" value="1"/>
</dbReference>
<keyword evidence="6 10" id="KW-1133">Transmembrane helix</keyword>
<dbReference type="EMBL" id="CP000153">
    <property type="protein sequence ID" value="ABB44932.1"/>
    <property type="molecule type" value="Genomic_DNA"/>
</dbReference>
<dbReference type="InterPro" id="IPR018448">
    <property type="entry name" value="TatB"/>
</dbReference>
<evidence type="ECO:0000256" key="10">
    <source>
        <dbReference type="SAM" id="Phobius"/>
    </source>
</evidence>
<keyword evidence="7" id="KW-0811">Translocation</keyword>
<evidence type="ECO:0000256" key="6">
    <source>
        <dbReference type="ARBA" id="ARBA00022989"/>
    </source>
</evidence>
<keyword evidence="12" id="KW-1185">Reference proteome</keyword>
<protein>
    <submittedName>
        <fullName evidence="11">Twin-arginine translocation protein TatB</fullName>
    </submittedName>
</protein>
<dbReference type="KEGG" id="tdn:Suden_1655"/>
<dbReference type="STRING" id="326298.Suden_1655"/>